<gene>
    <name evidence="7" type="ORF">UR93_C0005G0002</name>
</gene>
<dbReference type="InterPro" id="IPR023353">
    <property type="entry name" value="LemA-like_dom_sf"/>
</dbReference>
<organism evidence="7 8">
    <name type="scientific">Berkelbacteria bacterium GW2011_GWA2_35_9</name>
    <dbReference type="NCBI Taxonomy" id="1618333"/>
    <lineage>
        <taxon>Bacteria</taxon>
        <taxon>Candidatus Berkelbacteria</taxon>
    </lineage>
</organism>
<protein>
    <submittedName>
        <fullName evidence="7">LemA-like protein</fullName>
    </submittedName>
</protein>
<evidence type="ECO:0000313" key="8">
    <source>
        <dbReference type="Proteomes" id="UP000034316"/>
    </source>
</evidence>
<dbReference type="AlphaFoldDB" id="A0A0G0DJI4"/>
<comment type="caution">
    <text evidence="7">The sequence shown here is derived from an EMBL/GenBank/DDBJ whole genome shotgun (WGS) entry which is preliminary data.</text>
</comment>
<evidence type="ECO:0000256" key="3">
    <source>
        <dbReference type="ARBA" id="ARBA00022692"/>
    </source>
</evidence>
<dbReference type="Pfam" id="PF04011">
    <property type="entry name" value="LemA"/>
    <property type="match status" value="1"/>
</dbReference>
<sequence length="187" mass="21182">MGIGTIVLIVFGVIILWIIAVYNGLITLRNRVKEAWSDISVQLKRRYDLIPNLIETVKGYSKFEKSVLTDVTKARTEAMGATGIEQKGQAENMLTGALKSLFAVSESYPDLKASQNFLDLQDELSDTENKIEASRRFYNGQVRDFNTKLETFPTNTIGRQLKFESQPFFEMEGEEAEKSKTPPKVEF</sequence>
<evidence type="ECO:0000256" key="4">
    <source>
        <dbReference type="ARBA" id="ARBA00022989"/>
    </source>
</evidence>
<dbReference type="PANTHER" id="PTHR34478:SF2">
    <property type="entry name" value="MEMBRANE PROTEIN"/>
    <property type="match status" value="1"/>
</dbReference>
<keyword evidence="4 6" id="KW-1133">Transmembrane helix</keyword>
<evidence type="ECO:0000256" key="2">
    <source>
        <dbReference type="ARBA" id="ARBA00008854"/>
    </source>
</evidence>
<dbReference type="Gene3D" id="1.20.1440.20">
    <property type="entry name" value="LemA-like domain"/>
    <property type="match status" value="1"/>
</dbReference>
<evidence type="ECO:0000256" key="1">
    <source>
        <dbReference type="ARBA" id="ARBA00004167"/>
    </source>
</evidence>
<dbReference type="PATRIC" id="fig|1618333.3.peg.196"/>
<proteinExistence type="inferred from homology"/>
<dbReference type="GO" id="GO:0016020">
    <property type="term" value="C:membrane"/>
    <property type="evidence" value="ECO:0007669"/>
    <property type="project" value="UniProtKB-SubCell"/>
</dbReference>
<keyword evidence="5 6" id="KW-0472">Membrane</keyword>
<dbReference type="PANTHER" id="PTHR34478">
    <property type="entry name" value="PROTEIN LEMA"/>
    <property type="match status" value="1"/>
</dbReference>
<evidence type="ECO:0000256" key="6">
    <source>
        <dbReference type="SAM" id="Phobius"/>
    </source>
</evidence>
<reference evidence="7 8" key="1">
    <citation type="journal article" date="2015" name="Nature">
        <title>rRNA introns, odd ribosomes, and small enigmatic genomes across a large radiation of phyla.</title>
        <authorList>
            <person name="Brown C.T."/>
            <person name="Hug L.A."/>
            <person name="Thomas B.C."/>
            <person name="Sharon I."/>
            <person name="Castelle C.J."/>
            <person name="Singh A."/>
            <person name="Wilkins M.J."/>
            <person name="Williams K.H."/>
            <person name="Banfield J.F."/>
        </authorList>
    </citation>
    <scope>NUCLEOTIDE SEQUENCE [LARGE SCALE GENOMIC DNA]</scope>
</reference>
<comment type="similarity">
    <text evidence="2">Belongs to the LemA family.</text>
</comment>
<dbReference type="Proteomes" id="UP000034316">
    <property type="component" value="Unassembled WGS sequence"/>
</dbReference>
<feature type="transmembrane region" description="Helical" evidence="6">
    <location>
        <begin position="6"/>
        <end position="25"/>
    </location>
</feature>
<evidence type="ECO:0000256" key="5">
    <source>
        <dbReference type="ARBA" id="ARBA00023136"/>
    </source>
</evidence>
<keyword evidence="3 6" id="KW-0812">Transmembrane</keyword>
<dbReference type="EMBL" id="LBRB01000005">
    <property type="protein sequence ID" value="KKP88946.1"/>
    <property type="molecule type" value="Genomic_DNA"/>
</dbReference>
<evidence type="ECO:0000313" key="7">
    <source>
        <dbReference type="EMBL" id="KKP88946.1"/>
    </source>
</evidence>
<dbReference type="STRING" id="1618333.UR93_C0005G0002"/>
<dbReference type="InterPro" id="IPR007156">
    <property type="entry name" value="MamQ_LemA"/>
</dbReference>
<accession>A0A0G0DJI4</accession>
<dbReference type="SUPFAM" id="SSF140478">
    <property type="entry name" value="LemA-like"/>
    <property type="match status" value="1"/>
</dbReference>
<comment type="subcellular location">
    <subcellularLocation>
        <location evidence="1">Membrane</location>
        <topology evidence="1">Single-pass membrane protein</topology>
    </subcellularLocation>
</comment>
<name>A0A0G0DJI4_9BACT</name>